<dbReference type="SUPFAM" id="SSF55347">
    <property type="entry name" value="Glyceraldehyde-3-phosphate dehydrogenase-like, C-terminal domain"/>
    <property type="match status" value="1"/>
</dbReference>
<dbReference type="AlphaFoldDB" id="D6SNH7"/>
<dbReference type="Pfam" id="PF22725">
    <property type="entry name" value="GFO_IDH_MocA_C3"/>
    <property type="match status" value="1"/>
</dbReference>
<dbReference type="GO" id="GO:0000166">
    <property type="term" value="F:nucleotide binding"/>
    <property type="evidence" value="ECO:0007669"/>
    <property type="project" value="InterPro"/>
</dbReference>
<dbReference type="InterPro" id="IPR051450">
    <property type="entry name" value="Gfo/Idh/MocA_Oxidoreductases"/>
</dbReference>
<dbReference type="Gene3D" id="3.40.50.720">
    <property type="entry name" value="NAD(P)-binding Rossmann-like Domain"/>
    <property type="match status" value="1"/>
</dbReference>
<dbReference type="RefSeq" id="WP_008869631.1">
    <property type="nucleotide sequence ID" value="NZ_ACJN02000002.1"/>
</dbReference>
<dbReference type="Pfam" id="PF01408">
    <property type="entry name" value="GFO_IDH_MocA"/>
    <property type="match status" value="1"/>
</dbReference>
<dbReference type="eggNOG" id="COG0673">
    <property type="taxonomic scope" value="Bacteria"/>
</dbReference>
<dbReference type="SUPFAM" id="SSF51735">
    <property type="entry name" value="NAD(P)-binding Rossmann-fold domains"/>
    <property type="match status" value="1"/>
</dbReference>
<evidence type="ECO:0000313" key="4">
    <source>
        <dbReference type="Proteomes" id="UP000005496"/>
    </source>
</evidence>
<dbReference type="Gene3D" id="3.30.360.10">
    <property type="entry name" value="Dihydrodipicolinate Reductase, domain 2"/>
    <property type="match status" value="1"/>
</dbReference>
<dbReference type="InterPro" id="IPR000683">
    <property type="entry name" value="Gfo/Idh/MocA-like_OxRdtase_N"/>
</dbReference>
<dbReference type="InterPro" id="IPR036291">
    <property type="entry name" value="NAD(P)-bd_dom_sf"/>
</dbReference>
<gene>
    <name evidence="3" type="ORF">Dthio_PD1654</name>
</gene>
<feature type="domain" description="GFO/IDH/MocA-like oxidoreductase" evidence="2">
    <location>
        <begin position="155"/>
        <end position="224"/>
    </location>
</feature>
<evidence type="ECO:0000259" key="2">
    <source>
        <dbReference type="Pfam" id="PF22725"/>
    </source>
</evidence>
<proteinExistence type="predicted"/>
<organism evidence="3 4">
    <name type="scientific">Desulfonatronospira thiodismutans ASO3-1</name>
    <dbReference type="NCBI Taxonomy" id="555779"/>
    <lineage>
        <taxon>Bacteria</taxon>
        <taxon>Pseudomonadati</taxon>
        <taxon>Thermodesulfobacteriota</taxon>
        <taxon>Desulfovibrionia</taxon>
        <taxon>Desulfovibrionales</taxon>
        <taxon>Desulfonatronovibrionaceae</taxon>
        <taxon>Desulfonatronospira</taxon>
    </lineage>
</organism>
<dbReference type="Proteomes" id="UP000005496">
    <property type="component" value="Unassembled WGS sequence"/>
</dbReference>
<dbReference type="EMBL" id="ACJN02000002">
    <property type="protein sequence ID" value="EFI34303.1"/>
    <property type="molecule type" value="Genomic_DNA"/>
</dbReference>
<keyword evidence="4" id="KW-1185">Reference proteome</keyword>
<name>D6SNH7_9BACT</name>
<dbReference type="PANTHER" id="PTHR43377">
    <property type="entry name" value="BILIVERDIN REDUCTASE A"/>
    <property type="match status" value="1"/>
</dbReference>
<evidence type="ECO:0000313" key="3">
    <source>
        <dbReference type="EMBL" id="EFI34303.1"/>
    </source>
</evidence>
<evidence type="ECO:0000259" key="1">
    <source>
        <dbReference type="Pfam" id="PF01408"/>
    </source>
</evidence>
<dbReference type="PANTHER" id="PTHR43377:SF1">
    <property type="entry name" value="BILIVERDIN REDUCTASE A"/>
    <property type="match status" value="1"/>
</dbReference>
<accession>D6SNH7</accession>
<dbReference type="OrthoDB" id="9782091at2"/>
<feature type="domain" description="Gfo/Idh/MocA-like oxidoreductase N-terminal" evidence="1">
    <location>
        <begin position="6"/>
        <end position="120"/>
    </location>
</feature>
<protein>
    <submittedName>
        <fullName evidence="3">Oxidoreductase domain protein</fullName>
    </submittedName>
</protein>
<comment type="caution">
    <text evidence="3">The sequence shown here is derived from an EMBL/GenBank/DDBJ whole genome shotgun (WGS) entry which is preliminary data.</text>
</comment>
<sequence>MNKLDLGIIGVGHLGSIHARLAAESEKINLVGVFDLDRERAEKAARDSSTECFRDMHALLEKVQGVSIVVPTSEHHSVALKALDYGCHLFLEKPIASSVDQARDIVQKAREKNRKIQVGHIERFNPAILAIKDHPLKPMFIEAHRLSTFNPRGCDVSVVLDLMIHDLDLILYLVKSPVTHVDACGVAVVSREEDIANVRLKFASGCVANITSSRIALSPMRRMRLFQQNQYIALDFQEKKADIFKLTDQDTIPDPGCKPAVVSRIGVGDNARDVIYEKPSPPEVNSLQMELEEFAKAVVHDLEPEVPGEQGLMALETAANILEQIARP</sequence>
<dbReference type="InterPro" id="IPR055170">
    <property type="entry name" value="GFO_IDH_MocA-like_dom"/>
</dbReference>
<reference evidence="3" key="1">
    <citation type="submission" date="2010-05" db="EMBL/GenBank/DDBJ databases">
        <title>The draft genome of Desulfonatronospira thiodismutans ASO3-1.</title>
        <authorList>
            <consortium name="US DOE Joint Genome Institute (JGI-PGF)"/>
            <person name="Lucas S."/>
            <person name="Copeland A."/>
            <person name="Lapidus A."/>
            <person name="Cheng J.-F."/>
            <person name="Bruce D."/>
            <person name="Goodwin L."/>
            <person name="Pitluck S."/>
            <person name="Chertkov O."/>
            <person name="Brettin T."/>
            <person name="Detter J.C."/>
            <person name="Han C."/>
            <person name="Land M.L."/>
            <person name="Hauser L."/>
            <person name="Kyrpides N."/>
            <person name="Mikhailova N."/>
            <person name="Muyzer G."/>
            <person name="Woyke T."/>
        </authorList>
    </citation>
    <scope>NUCLEOTIDE SEQUENCE [LARGE SCALE GENOMIC DNA]</scope>
    <source>
        <strain evidence="3">ASO3-1</strain>
    </source>
</reference>